<dbReference type="InterPro" id="IPR051029">
    <property type="entry name" value="mRNA_Capping_Enz/RNA_Phosphat"/>
</dbReference>
<gene>
    <name evidence="13" type="primary">CEG1_1</name>
    <name evidence="13" type="ORF">BGZ80_005431</name>
</gene>
<evidence type="ECO:0000256" key="1">
    <source>
        <dbReference type="ARBA" id="ARBA00004123"/>
    </source>
</evidence>
<feature type="domain" description="mRNA capping enzyme adenylation" evidence="11">
    <location>
        <begin position="35"/>
        <end position="215"/>
    </location>
</feature>
<dbReference type="GO" id="GO:0005525">
    <property type="term" value="F:GTP binding"/>
    <property type="evidence" value="ECO:0007669"/>
    <property type="project" value="UniProtKB-KW"/>
</dbReference>
<feature type="domain" description="mRNA capping enzyme C-terminal" evidence="12">
    <location>
        <begin position="219"/>
        <end position="326"/>
    </location>
</feature>
<protein>
    <recommendedName>
        <fullName evidence="2">mRNA guanylyltransferase</fullName>
        <ecNumber evidence="2">2.7.7.50</ecNumber>
    </recommendedName>
</protein>
<evidence type="ECO:0000256" key="4">
    <source>
        <dbReference type="ARBA" id="ARBA00022679"/>
    </source>
</evidence>
<dbReference type="EMBL" id="JAAAID010000268">
    <property type="protein sequence ID" value="KAG0019672.1"/>
    <property type="molecule type" value="Genomic_DNA"/>
</dbReference>
<dbReference type="CDD" id="cd07895">
    <property type="entry name" value="Adenylation_mRNA_capping"/>
    <property type="match status" value="1"/>
</dbReference>
<dbReference type="Gene3D" id="3.30.470.30">
    <property type="entry name" value="DNA ligase/mRNA capping enzyme"/>
    <property type="match status" value="1"/>
</dbReference>
<comment type="caution">
    <text evidence="13">The sequence shown here is derived from an EMBL/GenBank/DDBJ whole genome shotgun (WGS) entry which is preliminary data.</text>
</comment>
<evidence type="ECO:0000256" key="7">
    <source>
        <dbReference type="ARBA" id="ARBA00023042"/>
    </source>
</evidence>
<dbReference type="SUPFAM" id="SSF50249">
    <property type="entry name" value="Nucleic acid-binding proteins"/>
    <property type="match status" value="1"/>
</dbReference>
<evidence type="ECO:0000256" key="9">
    <source>
        <dbReference type="ARBA" id="ARBA00023242"/>
    </source>
</evidence>
<comment type="catalytic activity">
    <reaction evidence="10">
        <text>a 5'-end diphospho-ribonucleoside in mRNA + GTP + H(+) = a 5'-end (5'-triphosphoguanosine)-ribonucleoside in mRNA + diphosphate</text>
        <dbReference type="Rhea" id="RHEA:67012"/>
        <dbReference type="Rhea" id="RHEA-COMP:17165"/>
        <dbReference type="Rhea" id="RHEA-COMP:17166"/>
        <dbReference type="ChEBI" id="CHEBI:15378"/>
        <dbReference type="ChEBI" id="CHEBI:33019"/>
        <dbReference type="ChEBI" id="CHEBI:37565"/>
        <dbReference type="ChEBI" id="CHEBI:167616"/>
        <dbReference type="ChEBI" id="CHEBI:167617"/>
        <dbReference type="EC" id="2.7.7.50"/>
    </reaction>
    <physiologicalReaction direction="left-to-right" evidence="10">
        <dbReference type="Rhea" id="RHEA:67013"/>
    </physiologicalReaction>
</comment>
<dbReference type="InterPro" id="IPR001339">
    <property type="entry name" value="mRNA_cap_enzyme_adenylation"/>
</dbReference>
<dbReference type="InterPro" id="IPR013846">
    <property type="entry name" value="mRNA_cap_enzyme_C"/>
</dbReference>
<dbReference type="GO" id="GO:0004484">
    <property type="term" value="F:mRNA guanylyltransferase activity"/>
    <property type="evidence" value="ECO:0007669"/>
    <property type="project" value="UniProtKB-EC"/>
</dbReference>
<proteinExistence type="predicted"/>
<accession>A0A9P6N0Y9</accession>
<dbReference type="Pfam" id="PF03919">
    <property type="entry name" value="mRNA_cap_C"/>
    <property type="match status" value="1"/>
</dbReference>
<keyword evidence="4" id="KW-0808">Transferase</keyword>
<organism evidence="13 14">
    <name type="scientific">Entomortierella chlamydospora</name>
    <dbReference type="NCBI Taxonomy" id="101097"/>
    <lineage>
        <taxon>Eukaryota</taxon>
        <taxon>Fungi</taxon>
        <taxon>Fungi incertae sedis</taxon>
        <taxon>Mucoromycota</taxon>
        <taxon>Mortierellomycotina</taxon>
        <taxon>Mortierellomycetes</taxon>
        <taxon>Mortierellales</taxon>
        <taxon>Mortierellaceae</taxon>
        <taxon>Entomortierella</taxon>
    </lineage>
</organism>
<dbReference type="Pfam" id="PF01331">
    <property type="entry name" value="mRNA_cap_enzyme"/>
    <property type="match status" value="1"/>
</dbReference>
<evidence type="ECO:0000259" key="11">
    <source>
        <dbReference type="Pfam" id="PF01331"/>
    </source>
</evidence>
<evidence type="ECO:0000256" key="2">
    <source>
        <dbReference type="ARBA" id="ARBA00012475"/>
    </source>
</evidence>
<evidence type="ECO:0000313" key="13">
    <source>
        <dbReference type="EMBL" id="KAG0019672.1"/>
    </source>
</evidence>
<evidence type="ECO:0000256" key="8">
    <source>
        <dbReference type="ARBA" id="ARBA00023134"/>
    </source>
</evidence>
<dbReference type="AlphaFoldDB" id="A0A9P6N0Y9"/>
<dbReference type="Proteomes" id="UP000703661">
    <property type="component" value="Unassembled WGS sequence"/>
</dbReference>
<evidence type="ECO:0000256" key="10">
    <source>
        <dbReference type="ARBA" id="ARBA00044624"/>
    </source>
</evidence>
<evidence type="ECO:0000259" key="12">
    <source>
        <dbReference type="Pfam" id="PF03919"/>
    </source>
</evidence>
<evidence type="ECO:0000313" key="14">
    <source>
        <dbReference type="Proteomes" id="UP000703661"/>
    </source>
</evidence>
<dbReference type="InterPro" id="IPR012340">
    <property type="entry name" value="NA-bd_OB-fold"/>
</dbReference>
<dbReference type="EC" id="2.7.7.50" evidence="2"/>
<dbReference type="GO" id="GO:0005634">
    <property type="term" value="C:nucleus"/>
    <property type="evidence" value="ECO:0007669"/>
    <property type="project" value="UniProtKB-SubCell"/>
</dbReference>
<keyword evidence="8" id="KW-0342">GTP-binding</keyword>
<dbReference type="PANTHER" id="PTHR10367">
    <property type="entry name" value="MRNA-CAPPING ENZYME"/>
    <property type="match status" value="1"/>
</dbReference>
<reference evidence="13" key="1">
    <citation type="journal article" date="2020" name="Fungal Divers.">
        <title>Resolving the Mortierellaceae phylogeny through synthesis of multi-gene phylogenetics and phylogenomics.</title>
        <authorList>
            <person name="Vandepol N."/>
            <person name="Liber J."/>
            <person name="Desiro A."/>
            <person name="Na H."/>
            <person name="Kennedy M."/>
            <person name="Barry K."/>
            <person name="Grigoriev I.V."/>
            <person name="Miller A.N."/>
            <person name="O'Donnell K."/>
            <person name="Stajich J.E."/>
            <person name="Bonito G."/>
        </authorList>
    </citation>
    <scope>NUCLEOTIDE SEQUENCE</scope>
    <source>
        <strain evidence="13">NRRL 2769</strain>
    </source>
</reference>
<evidence type="ECO:0000256" key="3">
    <source>
        <dbReference type="ARBA" id="ARBA00022664"/>
    </source>
</evidence>
<keyword evidence="6" id="KW-0547">Nucleotide-binding</keyword>
<dbReference type="SUPFAM" id="SSF56091">
    <property type="entry name" value="DNA ligase/mRNA capping enzyme, catalytic domain"/>
    <property type="match status" value="1"/>
</dbReference>
<dbReference type="GO" id="GO:0005524">
    <property type="term" value="F:ATP binding"/>
    <property type="evidence" value="ECO:0007669"/>
    <property type="project" value="InterPro"/>
</dbReference>
<dbReference type="GO" id="GO:0006370">
    <property type="term" value="P:7-methylguanosine mRNA capping"/>
    <property type="evidence" value="ECO:0007669"/>
    <property type="project" value="UniProtKB-KW"/>
</dbReference>
<keyword evidence="7" id="KW-0506">mRNA capping</keyword>
<keyword evidence="14" id="KW-1185">Reference proteome</keyword>
<evidence type="ECO:0000256" key="5">
    <source>
        <dbReference type="ARBA" id="ARBA00022695"/>
    </source>
</evidence>
<keyword evidence="5" id="KW-0548">Nucleotidyltransferase</keyword>
<evidence type="ECO:0000256" key="6">
    <source>
        <dbReference type="ARBA" id="ARBA00022741"/>
    </source>
</evidence>
<sequence>MPADSLIPDIPGTPVDYRTENMLRERICRVVGINGNSYFVSEKSDGVRVLLYCVLRENGQQQVFLVDRKNKFSYVPQLLFPVANEHRVLHNDTIVDGELVTDREPNGQLVVRYLAFDLLAYRGQSIIAKPLTSRLARLQCEFVTPYRDMLQRANPEFVRAQPFKVSLKEMNLSYGIEKMFREVIPRLKHGSDGLIFTSSVAPYVLSTNSKMLKWKPPSENTIDFKLTLQFSGQDYSQKPQFILNEWQGGQQYQVFGQMTVDDNLWEQWRSTSTQLQNRIVEVSYSPSDHGWRFFRFRDDKEHGNHSSVVRRVVQSIEDGVEADELLAAQDSIKAAWKERERAAQRQQ</sequence>
<keyword evidence="9" id="KW-0539">Nucleus</keyword>
<comment type="subcellular location">
    <subcellularLocation>
        <location evidence="1">Nucleus</location>
    </subcellularLocation>
</comment>
<name>A0A9P6N0Y9_9FUNG</name>
<keyword evidence="3" id="KW-0507">mRNA processing</keyword>
<dbReference type="PANTHER" id="PTHR10367:SF17">
    <property type="entry name" value="MRNA-CAPPING ENZYME"/>
    <property type="match status" value="1"/>
</dbReference>
<dbReference type="Gene3D" id="2.40.50.140">
    <property type="entry name" value="Nucleic acid-binding proteins"/>
    <property type="match status" value="1"/>
</dbReference>